<keyword evidence="3 4" id="KW-0131">Cell cycle</keyword>
<dbReference type="PROSITE" id="PS50819">
    <property type="entry name" value="INTEIN_ENDONUCLEASE"/>
    <property type="match status" value="1"/>
</dbReference>
<protein>
    <recommendedName>
        <fullName evidence="4">Probable cell division protein WhiA</fullName>
    </recommendedName>
</protein>
<dbReference type="InterPro" id="IPR003802">
    <property type="entry name" value="Sporulation_regulator_WhiA"/>
</dbReference>
<dbReference type="Proteomes" id="UP001163687">
    <property type="component" value="Chromosome"/>
</dbReference>
<dbReference type="GO" id="GO:0004519">
    <property type="term" value="F:endonuclease activity"/>
    <property type="evidence" value="ECO:0007669"/>
    <property type="project" value="InterPro"/>
</dbReference>
<feature type="domain" description="DOD-type homing endonuclease" evidence="5">
    <location>
        <begin position="106"/>
        <end position="177"/>
    </location>
</feature>
<dbReference type="Pfam" id="PF14527">
    <property type="entry name" value="LAGLIDADG_WhiA"/>
    <property type="match status" value="1"/>
</dbReference>
<reference evidence="6" key="1">
    <citation type="submission" date="2022-03" db="EMBL/GenBank/DDBJ databases">
        <title>Complete genome sequence of Caldinitratiruptor microaerophilus.</title>
        <authorList>
            <person name="Mukaiyama R."/>
            <person name="Nishiyama T."/>
            <person name="Ueda K."/>
        </authorList>
    </citation>
    <scope>NUCLEOTIDE SEQUENCE</scope>
    <source>
        <strain evidence="6">JCM 16183</strain>
    </source>
</reference>
<dbReference type="GO" id="GO:0003677">
    <property type="term" value="F:DNA binding"/>
    <property type="evidence" value="ECO:0007669"/>
    <property type="project" value="UniProtKB-UniRule"/>
</dbReference>
<dbReference type="InterPro" id="IPR018478">
    <property type="entry name" value="Sporu_reg_WhiA_N_dom"/>
</dbReference>
<dbReference type="Pfam" id="PF02650">
    <property type="entry name" value="HTH_WhiA"/>
    <property type="match status" value="1"/>
</dbReference>
<comment type="similarity">
    <text evidence="4">Belongs to the WhiA family.</text>
</comment>
<dbReference type="RefSeq" id="WP_264842300.1">
    <property type="nucleotide sequence ID" value="NZ_AP025628.1"/>
</dbReference>
<evidence type="ECO:0000256" key="4">
    <source>
        <dbReference type="HAMAP-Rule" id="MF_01420"/>
    </source>
</evidence>
<dbReference type="KEGG" id="cmic:caldi_27570"/>
<dbReference type="InterPro" id="IPR027434">
    <property type="entry name" value="Homing_endonucl"/>
</dbReference>
<dbReference type="HAMAP" id="MF_01420">
    <property type="entry name" value="HTH_type_WhiA"/>
    <property type="match status" value="1"/>
</dbReference>
<comment type="function">
    <text evidence="4">Involved in cell division and chromosome segregation.</text>
</comment>
<dbReference type="AlphaFoldDB" id="A0AA35CM04"/>
<dbReference type="GO" id="GO:0051301">
    <property type="term" value="P:cell division"/>
    <property type="evidence" value="ECO:0007669"/>
    <property type="project" value="UniProtKB-UniRule"/>
</dbReference>
<evidence type="ECO:0000256" key="1">
    <source>
        <dbReference type="ARBA" id="ARBA00022618"/>
    </source>
</evidence>
<dbReference type="PANTHER" id="PTHR37307:SF1">
    <property type="entry name" value="CELL DIVISION PROTEIN WHIA-RELATED"/>
    <property type="match status" value="1"/>
</dbReference>
<dbReference type="InterPro" id="IPR004042">
    <property type="entry name" value="Intein_endonuc_central"/>
</dbReference>
<dbReference type="Gene3D" id="3.10.28.10">
    <property type="entry name" value="Homing endonucleases"/>
    <property type="match status" value="1"/>
</dbReference>
<dbReference type="PANTHER" id="PTHR37307">
    <property type="entry name" value="CELL DIVISION PROTEIN WHIA-RELATED"/>
    <property type="match status" value="1"/>
</dbReference>
<evidence type="ECO:0000256" key="3">
    <source>
        <dbReference type="ARBA" id="ARBA00023306"/>
    </source>
</evidence>
<gene>
    <name evidence="4 6" type="primary">whiA</name>
    <name evidence="6" type="ORF">caldi_27570</name>
</gene>
<evidence type="ECO:0000313" key="7">
    <source>
        <dbReference type="Proteomes" id="UP001163687"/>
    </source>
</evidence>
<dbReference type="InterPro" id="IPR039518">
    <property type="entry name" value="WhiA_LAGLIDADG_dom"/>
</dbReference>
<dbReference type="SUPFAM" id="SSF55608">
    <property type="entry name" value="Homing endonucleases"/>
    <property type="match status" value="1"/>
</dbReference>
<dbReference type="NCBIfam" id="TIGR00647">
    <property type="entry name" value="DNA_bind_WhiA"/>
    <property type="match status" value="1"/>
</dbReference>
<keyword evidence="2 4" id="KW-0238">DNA-binding</keyword>
<dbReference type="GO" id="GO:0043937">
    <property type="term" value="P:regulation of sporulation"/>
    <property type="evidence" value="ECO:0007669"/>
    <property type="project" value="InterPro"/>
</dbReference>
<proteinExistence type="inferred from homology"/>
<name>A0AA35CM04_9FIRM</name>
<accession>A0AA35CM04</accession>
<keyword evidence="1 4" id="KW-0132">Cell division</keyword>
<dbReference type="Pfam" id="PF10298">
    <property type="entry name" value="WhiA_N"/>
    <property type="match status" value="1"/>
</dbReference>
<organism evidence="6 7">
    <name type="scientific">Caldinitratiruptor microaerophilus</name>
    <dbReference type="NCBI Taxonomy" id="671077"/>
    <lineage>
        <taxon>Bacteria</taxon>
        <taxon>Bacillati</taxon>
        <taxon>Bacillota</taxon>
        <taxon>Clostridia</taxon>
        <taxon>Eubacteriales</taxon>
        <taxon>Symbiobacteriaceae</taxon>
        <taxon>Caldinitratiruptor</taxon>
    </lineage>
</organism>
<sequence length="322" mass="35339">MSDQAPFSAGVRDELSRVWPSDACDRRAELAGLVRAAGILSLRGGGQVGLTLETGHAATARKALRLLREEAGVRTEVVVERRRRLRKGLTFRVRVPPQPELVALLQAASILGPGGELRSELPPSVWERDCDARAFLRGFFLGAGWVSRPDRGHHLELTSPGPEVAEHLARLLGRLGLPARVARRRESVVVYVKEAAHVVRFLGLVGAHQQRLRYEDVRVLKEVKNRINREVNAEAANMQKTVETGARQAESIRRLAAAGLLGRLSPALREMAELRLQHPDLSLRELGELCHPPVGKSGANHRMRQILRLAAGLFPEGSGPAL</sequence>
<evidence type="ECO:0000256" key="2">
    <source>
        <dbReference type="ARBA" id="ARBA00023125"/>
    </source>
</evidence>
<evidence type="ECO:0000259" key="5">
    <source>
        <dbReference type="PROSITE" id="PS50819"/>
    </source>
</evidence>
<dbReference type="InterPro" id="IPR023054">
    <property type="entry name" value="Sporulation_regulator_WhiA_C"/>
</dbReference>
<keyword evidence="7" id="KW-1185">Reference proteome</keyword>
<evidence type="ECO:0000313" key="6">
    <source>
        <dbReference type="EMBL" id="BDG61667.1"/>
    </source>
</evidence>
<dbReference type="EMBL" id="AP025628">
    <property type="protein sequence ID" value="BDG61667.1"/>
    <property type="molecule type" value="Genomic_DNA"/>
</dbReference>